<dbReference type="Pfam" id="PF00005">
    <property type="entry name" value="ABC_tran"/>
    <property type="match status" value="1"/>
</dbReference>
<feature type="transmembrane region" description="Helical" evidence="7">
    <location>
        <begin position="158"/>
        <end position="175"/>
    </location>
</feature>
<dbReference type="PANTHER" id="PTHR24221">
    <property type="entry name" value="ATP-BINDING CASSETTE SUB-FAMILY B"/>
    <property type="match status" value="1"/>
</dbReference>
<keyword evidence="4 9" id="KW-0067">ATP-binding</keyword>
<organism evidence="9 10">
    <name type="scientific">Anaerococcus faecalis</name>
    <dbReference type="NCBI Taxonomy" id="2742993"/>
    <lineage>
        <taxon>Bacteria</taxon>
        <taxon>Bacillati</taxon>
        <taxon>Bacillota</taxon>
        <taxon>Tissierellia</taxon>
        <taxon>Tissierellales</taxon>
        <taxon>Peptoniphilaceae</taxon>
        <taxon>Anaerococcus</taxon>
    </lineage>
</organism>
<evidence type="ECO:0000256" key="6">
    <source>
        <dbReference type="ARBA" id="ARBA00023136"/>
    </source>
</evidence>
<evidence type="ECO:0000256" key="7">
    <source>
        <dbReference type="SAM" id="Phobius"/>
    </source>
</evidence>
<dbReference type="InterPro" id="IPR036640">
    <property type="entry name" value="ABC1_TM_sf"/>
</dbReference>
<reference evidence="9 10" key="1">
    <citation type="submission" date="2020-06" db="EMBL/GenBank/DDBJ databases">
        <title>Anaerococcus sp. nov., isolated form swine feces.</title>
        <authorList>
            <person name="Yu S."/>
        </authorList>
    </citation>
    <scope>NUCLEOTIDE SEQUENCE [LARGE SCALE GENOMIC DNA]</scope>
    <source>
        <strain evidence="9 10">AGMB00486</strain>
    </source>
</reference>
<comment type="caution">
    <text evidence="9">The sequence shown here is derived from an EMBL/GenBank/DDBJ whole genome shotgun (WGS) entry which is preliminary data.</text>
</comment>
<dbReference type="InterPro" id="IPR003439">
    <property type="entry name" value="ABC_transporter-like_ATP-bd"/>
</dbReference>
<dbReference type="InterPro" id="IPR017871">
    <property type="entry name" value="ABC_transporter-like_CS"/>
</dbReference>
<evidence type="ECO:0000256" key="5">
    <source>
        <dbReference type="ARBA" id="ARBA00022989"/>
    </source>
</evidence>
<proteinExistence type="predicted"/>
<dbReference type="PROSITE" id="PS00211">
    <property type="entry name" value="ABC_TRANSPORTER_1"/>
    <property type="match status" value="1"/>
</dbReference>
<evidence type="ECO:0000256" key="2">
    <source>
        <dbReference type="ARBA" id="ARBA00022692"/>
    </source>
</evidence>
<dbReference type="SUPFAM" id="SSF90123">
    <property type="entry name" value="ABC transporter transmembrane region"/>
    <property type="match status" value="1"/>
</dbReference>
<gene>
    <name evidence="9" type="ORF">HV819_01715</name>
</gene>
<protein>
    <submittedName>
        <fullName evidence="9">ABC transporter ATP-binding protein</fullName>
    </submittedName>
</protein>
<dbReference type="EMBL" id="JABVBA010000001">
    <property type="protein sequence ID" value="NVF10734.1"/>
    <property type="molecule type" value="Genomic_DNA"/>
</dbReference>
<dbReference type="InterPro" id="IPR003593">
    <property type="entry name" value="AAA+_ATPase"/>
</dbReference>
<evidence type="ECO:0000256" key="3">
    <source>
        <dbReference type="ARBA" id="ARBA00022741"/>
    </source>
</evidence>
<dbReference type="SMART" id="SM00382">
    <property type="entry name" value="AAA"/>
    <property type="match status" value="1"/>
</dbReference>
<feature type="transmembrane region" description="Helical" evidence="7">
    <location>
        <begin position="279"/>
        <end position="300"/>
    </location>
</feature>
<keyword evidence="3" id="KW-0547">Nucleotide-binding</keyword>
<dbReference type="CDD" id="cd03228">
    <property type="entry name" value="ABCC_MRP_Like"/>
    <property type="match status" value="1"/>
</dbReference>
<keyword evidence="5 7" id="KW-1133">Transmembrane helix</keyword>
<evidence type="ECO:0000256" key="1">
    <source>
        <dbReference type="ARBA" id="ARBA00004651"/>
    </source>
</evidence>
<dbReference type="Gene3D" id="3.40.50.300">
    <property type="entry name" value="P-loop containing nucleotide triphosphate hydrolases"/>
    <property type="match status" value="1"/>
</dbReference>
<evidence type="ECO:0000313" key="9">
    <source>
        <dbReference type="EMBL" id="NVF10734.1"/>
    </source>
</evidence>
<dbReference type="GO" id="GO:0005524">
    <property type="term" value="F:ATP binding"/>
    <property type="evidence" value="ECO:0007669"/>
    <property type="project" value="UniProtKB-KW"/>
</dbReference>
<feature type="domain" description="ABC transporter" evidence="8">
    <location>
        <begin position="334"/>
        <end position="570"/>
    </location>
</feature>
<feature type="transmembrane region" description="Helical" evidence="7">
    <location>
        <begin position="20"/>
        <end position="43"/>
    </location>
</feature>
<dbReference type="SUPFAM" id="SSF52540">
    <property type="entry name" value="P-loop containing nucleoside triphosphate hydrolases"/>
    <property type="match status" value="1"/>
</dbReference>
<comment type="subcellular location">
    <subcellularLocation>
        <location evidence="1">Cell membrane</location>
        <topology evidence="1">Multi-pass membrane protein</topology>
    </subcellularLocation>
</comment>
<evidence type="ECO:0000259" key="8">
    <source>
        <dbReference type="PROSITE" id="PS50893"/>
    </source>
</evidence>
<dbReference type="Proteomes" id="UP000540919">
    <property type="component" value="Unassembled WGS sequence"/>
</dbReference>
<dbReference type="PROSITE" id="PS50893">
    <property type="entry name" value="ABC_TRANSPORTER_2"/>
    <property type="match status" value="1"/>
</dbReference>
<name>A0ABX2N7R1_9FIRM</name>
<dbReference type="PANTHER" id="PTHR24221:SF503">
    <property type="entry name" value="MITOCHONDRIAL POTASSIUM CHANNEL ATP-BINDING SUBUNIT"/>
    <property type="match status" value="1"/>
</dbReference>
<keyword evidence="2 7" id="KW-0812">Transmembrane</keyword>
<dbReference type="Gene3D" id="1.20.1560.10">
    <property type="entry name" value="ABC transporter type 1, transmembrane domain"/>
    <property type="match status" value="1"/>
</dbReference>
<dbReference type="InterPro" id="IPR027417">
    <property type="entry name" value="P-loop_NTPase"/>
</dbReference>
<keyword evidence="6 7" id="KW-0472">Membrane</keyword>
<dbReference type="InterPro" id="IPR039421">
    <property type="entry name" value="Type_1_exporter"/>
</dbReference>
<evidence type="ECO:0000256" key="4">
    <source>
        <dbReference type="ARBA" id="ARBA00022840"/>
    </source>
</evidence>
<feature type="transmembrane region" description="Helical" evidence="7">
    <location>
        <begin position="55"/>
        <end position="79"/>
    </location>
</feature>
<evidence type="ECO:0000313" key="10">
    <source>
        <dbReference type="Proteomes" id="UP000540919"/>
    </source>
</evidence>
<accession>A0ABX2N7R1</accession>
<keyword evidence="10" id="KW-1185">Reference proteome</keyword>
<sequence>MKEIKYLFKKMAQFEPSMFVLTLLYAIFIGLKPFLWIISPAYIIKNYKSNPKFLVIFFIGLIFISTLVSFFDSFVMGNYRMKMNNVRYKLMNMVTEYSLYLPYALKKDKEESEKINNATKAVESPFNGAGGLMMTLPEFLAQMISLTGFIWIFLRMDFLVVMTTLILTIITSFILSKVPKIYGSYWTSNSANWNRFAKVNNEMRSPLSKQDILIFDITKLFSSYYMNTHYNRIDDYARTNKKATTVFSLAKFINLIRDAIIIYWLSTSLIRGTIDIGDFYVYFTAVFAFINFNTMSMWIFSDLSYSYSIFKPFFEIIKVEKEKGEEFYPEKLEIRFDSVYFKYPESDDYILKNLNLTIKNNESIALVGENGAGKSTLAMLLAGFYKPSKGRILFNGKNLQDLDINYNKLISSVFQDSSLFPFSIRENILLKDSNKNLDAIYKMTHLDEIIDTYKQGENQTLLRILDDNGVDLSGGQKQRLFLARAIAKEKTKILILDEPTAQLDALNERELYQLYHTLVKNKSSIFISHRLASTKFCNRIIYMKDGEILASGSHEELMQKNDEYRDLYNLQAKNYKEVL</sequence>